<name>A0A5A8CQT4_CAFRO</name>
<dbReference type="InterPro" id="IPR036412">
    <property type="entry name" value="HAD-like_sf"/>
</dbReference>
<dbReference type="NCBIfam" id="TIGR01549">
    <property type="entry name" value="HAD-SF-IA-v1"/>
    <property type="match status" value="1"/>
</dbReference>
<gene>
    <name evidence="1" type="ORF">FNF29_02437</name>
</gene>
<dbReference type="PANTHER" id="PTHR43885">
    <property type="entry name" value="HALOACID DEHALOGENASE-LIKE HYDROLASE"/>
    <property type="match status" value="1"/>
</dbReference>
<evidence type="ECO:0000313" key="2">
    <source>
        <dbReference type="Proteomes" id="UP000323011"/>
    </source>
</evidence>
<sequence length="231" mass="24927">MDGTLTEQGALDFGLIRSRIGCPQEAGILEFIASHDDEPTRARLMAVVEEEERLALAKVEIRPGAAETLNSLRAQGVRTGVVTRNCEAAMRAVLVRIEHDFDVALSRSFEPCKPHPAPLLHILERVGASPKEAAMVGDSLDDMDCGNAAGTCTIAIGSKGDPIFERARPTSWACVESLPEILPLLGLGPLRTPEAMWGAPKSRQPKAALAKDFLTVAAMTLRPRCLLPWRA</sequence>
<proteinExistence type="predicted"/>
<organism evidence="1 2">
    <name type="scientific">Cafeteria roenbergensis</name>
    <name type="common">Marine flagellate</name>
    <dbReference type="NCBI Taxonomy" id="33653"/>
    <lineage>
        <taxon>Eukaryota</taxon>
        <taxon>Sar</taxon>
        <taxon>Stramenopiles</taxon>
        <taxon>Bigyra</taxon>
        <taxon>Opalozoa</taxon>
        <taxon>Bicosoecida</taxon>
        <taxon>Cafeteriaceae</taxon>
        <taxon>Cafeteria</taxon>
    </lineage>
</organism>
<comment type="caution">
    <text evidence="1">The sequence shown here is derived from an EMBL/GenBank/DDBJ whole genome shotgun (WGS) entry which is preliminary data.</text>
</comment>
<dbReference type="PANTHER" id="PTHR43885:SF1">
    <property type="entry name" value="SUPERFAMILY HYDROLASE, PUTATIVE (AFU_ORTHOLOGUE AFUA_4G13290)-RELATED"/>
    <property type="match status" value="1"/>
</dbReference>
<evidence type="ECO:0008006" key="3">
    <source>
        <dbReference type="Google" id="ProtNLM"/>
    </source>
</evidence>
<accession>A0A5A8CQT4</accession>
<dbReference type="NCBIfam" id="TIGR01509">
    <property type="entry name" value="HAD-SF-IA-v3"/>
    <property type="match status" value="1"/>
</dbReference>
<dbReference type="SUPFAM" id="SSF56784">
    <property type="entry name" value="HAD-like"/>
    <property type="match status" value="1"/>
</dbReference>
<dbReference type="InterPro" id="IPR041492">
    <property type="entry name" value="HAD_2"/>
</dbReference>
<dbReference type="Gene3D" id="3.40.50.1000">
    <property type="entry name" value="HAD superfamily/HAD-like"/>
    <property type="match status" value="1"/>
</dbReference>
<protein>
    <recommendedName>
        <fullName evidence="3">HAD family hydrolase</fullName>
    </recommendedName>
</protein>
<evidence type="ECO:0000313" key="1">
    <source>
        <dbReference type="EMBL" id="KAA0154560.1"/>
    </source>
</evidence>
<dbReference type="InterPro" id="IPR023214">
    <property type="entry name" value="HAD_sf"/>
</dbReference>
<dbReference type="Proteomes" id="UP000323011">
    <property type="component" value="Unassembled WGS sequence"/>
</dbReference>
<dbReference type="Gene3D" id="1.10.260.80">
    <property type="match status" value="1"/>
</dbReference>
<dbReference type="InterPro" id="IPR006439">
    <property type="entry name" value="HAD-SF_hydro_IA"/>
</dbReference>
<reference evidence="1 2" key="1">
    <citation type="submission" date="2019-07" db="EMBL/GenBank/DDBJ databases">
        <title>Genomes of Cafeteria roenbergensis.</title>
        <authorList>
            <person name="Fischer M.G."/>
            <person name="Hackl T."/>
            <person name="Roman M."/>
        </authorList>
    </citation>
    <scope>NUCLEOTIDE SEQUENCE [LARGE SCALE GENOMIC DNA]</scope>
    <source>
        <strain evidence="1 2">BVI</strain>
    </source>
</reference>
<dbReference type="EMBL" id="VLTN01000011">
    <property type="protein sequence ID" value="KAA0154560.1"/>
    <property type="molecule type" value="Genomic_DNA"/>
</dbReference>
<keyword evidence="2" id="KW-1185">Reference proteome</keyword>
<dbReference type="AlphaFoldDB" id="A0A5A8CQT4"/>
<dbReference type="Pfam" id="PF13419">
    <property type="entry name" value="HAD_2"/>
    <property type="match status" value="1"/>
</dbReference>